<dbReference type="RefSeq" id="WP_058460488.1">
    <property type="nucleotide sequence ID" value="NZ_CAAAIY010000011.1"/>
</dbReference>
<proteinExistence type="predicted"/>
<organism evidence="1 2">
    <name type="scientific">Legionella bozemanae</name>
    <name type="common">Fluoribacter bozemanae</name>
    <dbReference type="NCBI Taxonomy" id="447"/>
    <lineage>
        <taxon>Bacteria</taxon>
        <taxon>Pseudomonadati</taxon>
        <taxon>Pseudomonadota</taxon>
        <taxon>Gammaproteobacteria</taxon>
        <taxon>Legionellales</taxon>
        <taxon>Legionellaceae</taxon>
        <taxon>Legionella</taxon>
    </lineage>
</organism>
<dbReference type="Proteomes" id="UP000054695">
    <property type="component" value="Unassembled WGS sequence"/>
</dbReference>
<dbReference type="EMBL" id="LNXU01000032">
    <property type="protein sequence ID" value="KTC71337.1"/>
    <property type="molecule type" value="Genomic_DNA"/>
</dbReference>
<accession>A0A0W0RJW4</accession>
<sequence length="83" mass="9745">MFTPLEKNRKQEHSRLLENITELHSLIYACRSMVLAALKKENLEATEPNSLQEINWNLFVLEMNSGSQRDQLKHCLYLSFSSY</sequence>
<comment type="caution">
    <text evidence="1">The sequence shown here is derived from an EMBL/GenBank/DDBJ whole genome shotgun (WGS) entry which is preliminary data.</text>
</comment>
<gene>
    <name evidence="1" type="ORF">Lboz_2914</name>
</gene>
<dbReference type="AlphaFoldDB" id="A0A0W0RJW4"/>
<protein>
    <submittedName>
        <fullName evidence="1">Uncharacterized protein</fullName>
    </submittedName>
</protein>
<reference evidence="1 2" key="1">
    <citation type="submission" date="2015-11" db="EMBL/GenBank/DDBJ databases">
        <title>Genomic analysis of 38 Legionella species identifies large and diverse effector repertoires.</title>
        <authorList>
            <person name="Burstein D."/>
            <person name="Amaro F."/>
            <person name="Zusman T."/>
            <person name="Lifshitz Z."/>
            <person name="Cohen O."/>
            <person name="Gilbert J.A."/>
            <person name="Pupko T."/>
            <person name="Shuman H.A."/>
            <person name="Segal G."/>
        </authorList>
    </citation>
    <scope>NUCLEOTIDE SEQUENCE [LARGE SCALE GENOMIC DNA]</scope>
    <source>
        <strain evidence="1 2">WIGA</strain>
    </source>
</reference>
<keyword evidence="2" id="KW-1185">Reference proteome</keyword>
<dbReference type="OrthoDB" id="5654142at2"/>
<evidence type="ECO:0000313" key="1">
    <source>
        <dbReference type="EMBL" id="KTC71337.1"/>
    </source>
</evidence>
<name>A0A0W0RJW4_LEGBO</name>
<dbReference type="PATRIC" id="fig|447.4.peg.3109"/>
<evidence type="ECO:0000313" key="2">
    <source>
        <dbReference type="Proteomes" id="UP000054695"/>
    </source>
</evidence>